<feature type="non-terminal residue" evidence="3">
    <location>
        <position position="1"/>
    </location>
</feature>
<dbReference type="Proteomes" id="UP001054857">
    <property type="component" value="Unassembled WGS sequence"/>
</dbReference>
<reference evidence="3 4" key="1">
    <citation type="journal article" date="2021" name="Sci. Rep.">
        <title>Genome sequencing of the multicellular alga Astrephomene provides insights into convergent evolution of germ-soma differentiation.</title>
        <authorList>
            <person name="Yamashita S."/>
            <person name="Yamamoto K."/>
            <person name="Matsuzaki R."/>
            <person name="Suzuki S."/>
            <person name="Yamaguchi H."/>
            <person name="Hirooka S."/>
            <person name="Minakuchi Y."/>
            <person name="Miyagishima S."/>
            <person name="Kawachi M."/>
            <person name="Toyoda A."/>
            <person name="Nozaki H."/>
        </authorList>
    </citation>
    <scope>NUCLEOTIDE SEQUENCE [LARGE SCALE GENOMIC DNA]</scope>
    <source>
        <strain evidence="3 4">NIES-4017</strain>
    </source>
</reference>
<dbReference type="Gene3D" id="1.10.287.1490">
    <property type="match status" value="1"/>
</dbReference>
<feature type="non-terminal residue" evidence="3">
    <location>
        <position position="186"/>
    </location>
</feature>
<feature type="coiled-coil region" evidence="2">
    <location>
        <begin position="45"/>
        <end position="79"/>
    </location>
</feature>
<dbReference type="SUPFAM" id="SSF90257">
    <property type="entry name" value="Myosin rod fragments"/>
    <property type="match status" value="1"/>
</dbReference>
<evidence type="ECO:0000256" key="1">
    <source>
        <dbReference type="ARBA" id="ARBA00009550"/>
    </source>
</evidence>
<evidence type="ECO:0000313" key="3">
    <source>
        <dbReference type="EMBL" id="GFR47919.1"/>
    </source>
</evidence>
<gene>
    <name evidence="3" type="ORF">Agub_g9721</name>
</gene>
<name>A0AAD3DVM5_9CHLO</name>
<dbReference type="PANTHER" id="PTHR16127:SF13">
    <property type="entry name" value="GH01188P"/>
    <property type="match status" value="1"/>
</dbReference>
<sequence>QLSAAKAEQSAALAGELQQRVELLTEANSKYSAALEALKPQLGDLDSLRQRNAVLSAAKDELQAQLEHYAEKFAEFQDTLTKSNETFASLRDQMEASAKHRTALTRERDEARRRAESNDQTIVALVQDRLQLKQQVETLTSKLRGESDELRRVRTQKERLEGLCRALQTELKTAKAAAAGGAAEPA</sequence>
<feature type="coiled-coil region" evidence="2">
    <location>
        <begin position="129"/>
        <end position="177"/>
    </location>
</feature>
<dbReference type="GO" id="GO:0019905">
    <property type="term" value="F:syntaxin binding"/>
    <property type="evidence" value="ECO:0007669"/>
    <property type="project" value="InterPro"/>
</dbReference>
<dbReference type="Pfam" id="PF09728">
    <property type="entry name" value="Taxilin"/>
    <property type="match status" value="1"/>
</dbReference>
<dbReference type="PANTHER" id="PTHR16127">
    <property type="entry name" value="TAXILIN"/>
    <property type="match status" value="1"/>
</dbReference>
<evidence type="ECO:0000256" key="2">
    <source>
        <dbReference type="SAM" id="Coils"/>
    </source>
</evidence>
<dbReference type="EMBL" id="BMAR01000021">
    <property type="protein sequence ID" value="GFR47919.1"/>
    <property type="molecule type" value="Genomic_DNA"/>
</dbReference>
<keyword evidence="2" id="KW-0175">Coiled coil</keyword>
<dbReference type="InterPro" id="IPR026183">
    <property type="entry name" value="Taxilin_fam"/>
</dbReference>
<protein>
    <submittedName>
        <fullName evidence="3">Uncharacterized protein</fullName>
    </submittedName>
</protein>
<comment type="caution">
    <text evidence="3">The sequence shown here is derived from an EMBL/GenBank/DDBJ whole genome shotgun (WGS) entry which is preliminary data.</text>
</comment>
<evidence type="ECO:0000313" key="4">
    <source>
        <dbReference type="Proteomes" id="UP001054857"/>
    </source>
</evidence>
<dbReference type="AlphaFoldDB" id="A0AAD3DVM5"/>
<keyword evidence="4" id="KW-1185">Reference proteome</keyword>
<organism evidence="3 4">
    <name type="scientific">Astrephomene gubernaculifera</name>
    <dbReference type="NCBI Taxonomy" id="47775"/>
    <lineage>
        <taxon>Eukaryota</taxon>
        <taxon>Viridiplantae</taxon>
        <taxon>Chlorophyta</taxon>
        <taxon>core chlorophytes</taxon>
        <taxon>Chlorophyceae</taxon>
        <taxon>CS clade</taxon>
        <taxon>Chlamydomonadales</taxon>
        <taxon>Astrephomenaceae</taxon>
        <taxon>Astrephomene</taxon>
    </lineage>
</organism>
<comment type="similarity">
    <text evidence="1">Belongs to the taxilin family.</text>
</comment>
<proteinExistence type="inferred from homology"/>
<accession>A0AAD3DVM5</accession>